<accession>A0A6A4EQ30</accession>
<sequence length="79" mass="8136">MLALEENLTQELAVQEMAGGGLGVDSGSGPNRARGGAELGFLRARDLVVVMGPGLASVLFKEKGCSLKWTTPAGVAHKN</sequence>
<evidence type="ECO:0000313" key="3">
    <source>
        <dbReference type="Proteomes" id="UP000434957"/>
    </source>
</evidence>
<evidence type="ECO:0000313" key="1">
    <source>
        <dbReference type="EMBL" id="KAE9003665.1"/>
    </source>
</evidence>
<dbReference type="Proteomes" id="UP000434957">
    <property type="component" value="Unassembled WGS sequence"/>
</dbReference>
<evidence type="ECO:0000313" key="4">
    <source>
        <dbReference type="Proteomes" id="UP000435112"/>
    </source>
</evidence>
<comment type="caution">
    <text evidence="2">The sequence shown here is derived from an EMBL/GenBank/DDBJ whole genome shotgun (WGS) entry which is preliminary data.</text>
</comment>
<evidence type="ECO:0000313" key="2">
    <source>
        <dbReference type="EMBL" id="KAE9322555.1"/>
    </source>
</evidence>
<name>A0A6A4EQ30_9STRA</name>
<dbReference type="EMBL" id="QXFT01001302">
    <property type="protein sequence ID" value="KAE9322555.1"/>
    <property type="molecule type" value="Genomic_DNA"/>
</dbReference>
<dbReference type="EMBL" id="QXFU01001379">
    <property type="protein sequence ID" value="KAE9003665.1"/>
    <property type="molecule type" value="Genomic_DNA"/>
</dbReference>
<proteinExistence type="predicted"/>
<dbReference type="AlphaFoldDB" id="A0A6A4EQ30"/>
<keyword evidence="3" id="KW-1185">Reference proteome</keyword>
<protein>
    <submittedName>
        <fullName evidence="2">Uncharacterized protein</fullName>
    </submittedName>
</protein>
<organism evidence="2 3">
    <name type="scientific">Phytophthora rubi</name>
    <dbReference type="NCBI Taxonomy" id="129364"/>
    <lineage>
        <taxon>Eukaryota</taxon>
        <taxon>Sar</taxon>
        <taxon>Stramenopiles</taxon>
        <taxon>Oomycota</taxon>
        <taxon>Peronosporomycetes</taxon>
        <taxon>Peronosporales</taxon>
        <taxon>Peronosporaceae</taxon>
        <taxon>Phytophthora</taxon>
    </lineage>
</organism>
<gene>
    <name evidence="1" type="ORF">PR002_g17274</name>
    <name evidence="2" type="ORF">PR003_g17196</name>
</gene>
<dbReference type="Proteomes" id="UP000435112">
    <property type="component" value="Unassembled WGS sequence"/>
</dbReference>
<reference evidence="2 3" key="1">
    <citation type="submission" date="2018-08" db="EMBL/GenBank/DDBJ databases">
        <title>Genomic investigation of the strawberry pathogen Phytophthora fragariae indicates pathogenicity is determined by transcriptional variation in three key races.</title>
        <authorList>
            <person name="Adams T.M."/>
            <person name="Armitage A.D."/>
            <person name="Sobczyk M.K."/>
            <person name="Bates H.J."/>
            <person name="Dunwell J.M."/>
            <person name="Nellist C.F."/>
            <person name="Harrison R.J."/>
        </authorList>
    </citation>
    <scope>NUCLEOTIDE SEQUENCE [LARGE SCALE GENOMIC DNA]</scope>
    <source>
        <strain evidence="1 4">SCRP324</strain>
        <strain evidence="2 3">SCRP333</strain>
    </source>
</reference>